<keyword evidence="2" id="KW-1185">Reference proteome</keyword>
<proteinExistence type="predicted"/>
<evidence type="ECO:0000313" key="2">
    <source>
        <dbReference type="Proteomes" id="UP000218796"/>
    </source>
</evidence>
<evidence type="ECO:0000313" key="1">
    <source>
        <dbReference type="EMBL" id="PAV98587.1"/>
    </source>
</evidence>
<dbReference type="Pfam" id="PF14350">
    <property type="entry name" value="Beta_protein"/>
    <property type="match status" value="1"/>
</dbReference>
<reference evidence="1 2" key="1">
    <citation type="submission" date="2017-08" db="EMBL/GenBank/DDBJ databases">
        <title>Draft Genome Sequence of Hafnia alvei CITHA-6 Isolated from Raw Bovine Milk.</title>
        <authorList>
            <person name="Culligan E.P."/>
            <person name="Mcsweeney A."/>
            <person name="O'Doherty C."/>
            <person name="Gleeson E."/>
            <person name="O'Riordan D."/>
            <person name="Sleator R.D."/>
        </authorList>
    </citation>
    <scope>NUCLEOTIDE SEQUENCE [LARGE SCALE GENOMIC DNA]</scope>
    <source>
        <strain evidence="1 2">CITHA-6</strain>
    </source>
</reference>
<dbReference type="AlphaFoldDB" id="A0A2A2MHJ5"/>
<name>A0A2A2MHJ5_9GAMM</name>
<protein>
    <submittedName>
        <fullName evidence="1">Beta family protein</fullName>
    </submittedName>
</protein>
<dbReference type="InterPro" id="IPR025683">
    <property type="entry name" value="Protein_beta"/>
</dbReference>
<dbReference type="OrthoDB" id="7847670at2"/>
<dbReference type="RefSeq" id="WP_095661485.1">
    <property type="nucleotide sequence ID" value="NZ_NQMS01000001.1"/>
</dbReference>
<dbReference type="EMBL" id="NQMS01000001">
    <property type="protein sequence ID" value="PAV98587.1"/>
    <property type="molecule type" value="Genomic_DNA"/>
</dbReference>
<organism evidence="1 2">
    <name type="scientific">Hafnia paralvei</name>
    <dbReference type="NCBI Taxonomy" id="546367"/>
    <lineage>
        <taxon>Bacteria</taxon>
        <taxon>Pseudomonadati</taxon>
        <taxon>Pseudomonadota</taxon>
        <taxon>Gammaproteobacteria</taxon>
        <taxon>Enterobacterales</taxon>
        <taxon>Hafniaceae</taxon>
        <taxon>Hafnia</taxon>
    </lineage>
</organism>
<comment type="caution">
    <text evidence="1">The sequence shown here is derived from an EMBL/GenBank/DDBJ whole genome shotgun (WGS) entry which is preliminary data.</text>
</comment>
<dbReference type="Proteomes" id="UP000218796">
    <property type="component" value="Unassembled WGS sequence"/>
</dbReference>
<accession>A0A2A2MHJ5</accession>
<gene>
    <name evidence="1" type="ORF">CJD50_03705</name>
</gene>
<sequence>MSNYKYFPLIKTRDAELKALSKFDSIYFDQTLPIYELTKSRKAKVAPDGDIHRRMSTIKDIQGERPFILDLTSNEKYINPQIEQLLNESKGFAEWRYFLDFYRELNIIPMIHIYDDDDFTQVQHFVREMSSLKEFLAVRLPYDLDEYKKYIRPIISSLSHGCKIYVIIDGEQATSDNVNDISAGCMFACEELDEFNASIEDIVTVSTSFPLNPKDYGTDEAGDIPILEETIFREVSSHYPIKYGDYASINIQQVEIRGGTFIPRIDIALEQMFMYKRYRREKGSYPLCAKKVLSDKRYKPLGIWADKEIALAAADIPSGISPSFWIAVRINYFMTSRVLLRNRIS</sequence>